<dbReference type="EMBL" id="CP119909">
    <property type="protein sequence ID" value="WFD19102.1"/>
    <property type="molecule type" value="Genomic_DNA"/>
</dbReference>
<reference evidence="1" key="1">
    <citation type="submission" date="2023-03" db="EMBL/GenBank/DDBJ databases">
        <title>Mating type loci evolution in Malassezia.</title>
        <authorList>
            <person name="Coelho M.A."/>
        </authorList>
    </citation>
    <scope>NUCLEOTIDE SEQUENCE</scope>
    <source>
        <strain evidence="1">CBS 10434</strain>
    </source>
</reference>
<accession>A0AAF0IVS3</accession>
<organism evidence="1 2">
    <name type="scientific">Malassezia caprae</name>
    <dbReference type="NCBI Taxonomy" id="1381934"/>
    <lineage>
        <taxon>Eukaryota</taxon>
        <taxon>Fungi</taxon>
        <taxon>Dikarya</taxon>
        <taxon>Basidiomycota</taxon>
        <taxon>Ustilaginomycotina</taxon>
        <taxon>Malasseziomycetes</taxon>
        <taxon>Malasseziales</taxon>
        <taxon>Malasseziaceae</taxon>
        <taxon>Malassezia</taxon>
    </lineage>
</organism>
<proteinExistence type="predicted"/>
<name>A0AAF0IVS3_9BASI</name>
<keyword evidence="2" id="KW-1185">Reference proteome</keyword>
<evidence type="ECO:0000313" key="1">
    <source>
        <dbReference type="EMBL" id="WFD19102.1"/>
    </source>
</evidence>
<dbReference type="Proteomes" id="UP001220961">
    <property type="component" value="Chromosome 2"/>
</dbReference>
<gene>
    <name evidence="1" type="ORF">MCAP1_001322</name>
</gene>
<sequence>MSVRYSWVVPDMVGLWDDRDDDDAGEQRDKPRIHLDVRVPAWDSATEARSDSAELIAWASLHRAAQVAIFESALRSPSERIEWERLERELYAHLEYASTHPRRSHRRRTSMASAMSEYGGPVGDWLACALAARELLPSAYDHDLTGLALLGWADARNDAPRSLSSLLLHWFGDPNEALPQERVARQVRSTSHWQSSLAEQEFHDDLLFRAGQDTVEQTPWDTALPPLIEQVLAWVDMYAVQRAIQYMARGGIAELRLIDTLAPPPMRPSVAPHTFPLCFTTAPACDSGSEVSSCALTRNNASTWVARPGSTAVLQLRGIAYDTSPFVPQVPLQDEAHKNALCAMAMRWERPMDPFLHALVRHEVLYTQRLSQCPYTAPQVTWAREWHQLVDMHDDAGAQLAADSLLASRARAYFAQVQAAIHPNSPAAREAIPFHMDHVYVRVAPWTEARDICVLLLVTKARTPPDLAPFKSLSLSEAQAAIPSDEVPGCWQPVALLHHEAPYEVRNHEWDIPLHGIMVRFLALVYIGTERSEWEFVRATGWAGPRATCAEATV</sequence>
<dbReference type="AlphaFoldDB" id="A0AAF0IVS3"/>
<protein>
    <submittedName>
        <fullName evidence="1">Uncharacterized protein</fullName>
    </submittedName>
</protein>
<evidence type="ECO:0000313" key="2">
    <source>
        <dbReference type="Proteomes" id="UP001220961"/>
    </source>
</evidence>